<feature type="compositionally biased region" description="Basic and acidic residues" evidence="1">
    <location>
        <begin position="38"/>
        <end position="54"/>
    </location>
</feature>
<name>A0ABQ4LUA5_9BACL</name>
<feature type="region of interest" description="Disordered" evidence="1">
    <location>
        <begin position="21"/>
        <end position="59"/>
    </location>
</feature>
<evidence type="ECO:0000256" key="1">
    <source>
        <dbReference type="SAM" id="MobiDB-lite"/>
    </source>
</evidence>
<feature type="signal peptide" evidence="2">
    <location>
        <begin position="1"/>
        <end position="19"/>
    </location>
</feature>
<reference evidence="3 4" key="1">
    <citation type="submission" date="2021-03" db="EMBL/GenBank/DDBJ databases">
        <title>Antimicrobial resistance genes in bacteria isolated from Japanese honey, and their potential for conferring macrolide and lincosamide resistance in the American foulbrood pathogen Paenibacillus larvae.</title>
        <authorList>
            <person name="Okamoto M."/>
            <person name="Kumagai M."/>
            <person name="Kanamori H."/>
            <person name="Takamatsu D."/>
        </authorList>
    </citation>
    <scope>NUCLEOTIDE SEQUENCE [LARGE SCALE GENOMIC DNA]</scope>
    <source>
        <strain evidence="3 4">J21TS3</strain>
    </source>
</reference>
<protein>
    <recommendedName>
        <fullName evidence="5">PsbP C-terminal domain-containing protein</fullName>
    </recommendedName>
</protein>
<dbReference type="RefSeq" id="WP_212948813.1">
    <property type="nucleotide sequence ID" value="NZ_BORW01000005.1"/>
</dbReference>
<proteinExistence type="predicted"/>
<comment type="caution">
    <text evidence="3">The sequence shown here is derived from an EMBL/GenBank/DDBJ whole genome shotgun (WGS) entry which is preliminary data.</text>
</comment>
<keyword evidence="4" id="KW-1185">Reference proteome</keyword>
<sequence length="386" mass="41241">MKKSIVLLLSLCLVMTACSSKEKEKAAEEPKTTATQEAPKETPKETPKESEDQKLATAETEEFTFSYPASWQAYDLSQLNQPAIKAAYADPAPKSAFADNVNVAADNSTFTAKENADMVVAQYEGGALANAIKDFKKISYTEGAHNSGILVGEYTQAQSGVPVVLTQYIVPTGSSTYTLSISYTKESYENGGKETVQKMVDSFKLSSKALAAADTGKTSTGQANAAANAGQTQLADMMAQIIPSITDNAGQMTEKTYNYIVSHKDLFPALTAESKKAAKSSVDASVTSRHLFKNINPYLDKMVQVSGPVIDIEEEETEIGTIAIIHVGDENDNSFVGLYMNSTGDILEGDEVTMVGLPTSLFSFDNIGGGTTNAILMSVSTVQKTK</sequence>
<evidence type="ECO:0000313" key="4">
    <source>
        <dbReference type="Proteomes" id="UP000680638"/>
    </source>
</evidence>
<evidence type="ECO:0000256" key="2">
    <source>
        <dbReference type="SAM" id="SignalP"/>
    </source>
</evidence>
<keyword evidence="2" id="KW-0732">Signal</keyword>
<dbReference type="Gene3D" id="3.40.1000.10">
    <property type="entry name" value="Mog1/PsbP, alpha/beta/alpha sandwich"/>
    <property type="match status" value="1"/>
</dbReference>
<feature type="compositionally biased region" description="Basic and acidic residues" evidence="1">
    <location>
        <begin position="21"/>
        <end position="31"/>
    </location>
</feature>
<evidence type="ECO:0008006" key="5">
    <source>
        <dbReference type="Google" id="ProtNLM"/>
    </source>
</evidence>
<evidence type="ECO:0000313" key="3">
    <source>
        <dbReference type="EMBL" id="GIO66733.1"/>
    </source>
</evidence>
<dbReference type="EMBL" id="BORW01000005">
    <property type="protein sequence ID" value="GIO66733.1"/>
    <property type="molecule type" value="Genomic_DNA"/>
</dbReference>
<accession>A0ABQ4LUA5</accession>
<gene>
    <name evidence="3" type="ORF">J21TS3_15540</name>
</gene>
<dbReference type="PROSITE" id="PS51257">
    <property type="entry name" value="PROKAR_LIPOPROTEIN"/>
    <property type="match status" value="1"/>
</dbReference>
<organism evidence="3 4">
    <name type="scientific">Paenibacillus cookii</name>
    <dbReference type="NCBI Taxonomy" id="157839"/>
    <lineage>
        <taxon>Bacteria</taxon>
        <taxon>Bacillati</taxon>
        <taxon>Bacillota</taxon>
        <taxon>Bacilli</taxon>
        <taxon>Bacillales</taxon>
        <taxon>Paenibacillaceae</taxon>
        <taxon>Paenibacillus</taxon>
    </lineage>
</organism>
<feature type="chain" id="PRO_5047401547" description="PsbP C-terminal domain-containing protein" evidence="2">
    <location>
        <begin position="20"/>
        <end position="386"/>
    </location>
</feature>
<dbReference type="Proteomes" id="UP000680638">
    <property type="component" value="Unassembled WGS sequence"/>
</dbReference>